<dbReference type="EMBL" id="MU858288">
    <property type="protein sequence ID" value="KAK4207542.1"/>
    <property type="molecule type" value="Genomic_DNA"/>
</dbReference>
<feature type="compositionally biased region" description="Polar residues" evidence="1">
    <location>
        <begin position="1045"/>
        <end position="1069"/>
    </location>
</feature>
<feature type="compositionally biased region" description="Basic and acidic residues" evidence="1">
    <location>
        <begin position="320"/>
        <end position="341"/>
    </location>
</feature>
<feature type="compositionally biased region" description="Polar residues" evidence="1">
    <location>
        <begin position="960"/>
        <end position="986"/>
    </location>
</feature>
<dbReference type="AlphaFoldDB" id="A0AAN6XZT6"/>
<proteinExistence type="predicted"/>
<feature type="compositionally biased region" description="Polar residues" evidence="1">
    <location>
        <begin position="155"/>
        <end position="165"/>
    </location>
</feature>
<feature type="compositionally biased region" description="Low complexity" evidence="1">
    <location>
        <begin position="723"/>
        <end position="743"/>
    </location>
</feature>
<feature type="compositionally biased region" description="Basic and acidic residues" evidence="1">
    <location>
        <begin position="115"/>
        <end position="131"/>
    </location>
</feature>
<protein>
    <submittedName>
        <fullName evidence="2">Uncharacterized protein</fullName>
    </submittedName>
</protein>
<organism evidence="2 3">
    <name type="scientific">Rhypophila decipiens</name>
    <dbReference type="NCBI Taxonomy" id="261697"/>
    <lineage>
        <taxon>Eukaryota</taxon>
        <taxon>Fungi</taxon>
        <taxon>Dikarya</taxon>
        <taxon>Ascomycota</taxon>
        <taxon>Pezizomycotina</taxon>
        <taxon>Sordariomycetes</taxon>
        <taxon>Sordariomycetidae</taxon>
        <taxon>Sordariales</taxon>
        <taxon>Naviculisporaceae</taxon>
        <taxon>Rhypophila</taxon>
    </lineage>
</organism>
<gene>
    <name evidence="2" type="ORF">QBC37DRAFT_298510</name>
</gene>
<feature type="compositionally biased region" description="Polar residues" evidence="1">
    <location>
        <begin position="476"/>
        <end position="486"/>
    </location>
</feature>
<feature type="compositionally biased region" description="Basic and acidic residues" evidence="1">
    <location>
        <begin position="32"/>
        <end position="44"/>
    </location>
</feature>
<feature type="compositionally biased region" description="Polar residues" evidence="1">
    <location>
        <begin position="355"/>
        <end position="367"/>
    </location>
</feature>
<feature type="region of interest" description="Disordered" evidence="1">
    <location>
        <begin position="854"/>
        <end position="1116"/>
    </location>
</feature>
<dbReference type="Proteomes" id="UP001301769">
    <property type="component" value="Unassembled WGS sequence"/>
</dbReference>
<comment type="caution">
    <text evidence="2">The sequence shown here is derived from an EMBL/GenBank/DDBJ whole genome shotgun (WGS) entry which is preliminary data.</text>
</comment>
<accession>A0AAN6XZT6</accession>
<feature type="compositionally biased region" description="Polar residues" evidence="1">
    <location>
        <begin position="791"/>
        <end position="802"/>
    </location>
</feature>
<feature type="compositionally biased region" description="Basic and acidic residues" evidence="1">
    <location>
        <begin position="1018"/>
        <end position="1038"/>
    </location>
</feature>
<reference evidence="2" key="2">
    <citation type="submission" date="2023-05" db="EMBL/GenBank/DDBJ databases">
        <authorList>
            <consortium name="Lawrence Berkeley National Laboratory"/>
            <person name="Steindorff A."/>
            <person name="Hensen N."/>
            <person name="Bonometti L."/>
            <person name="Westerberg I."/>
            <person name="Brannstrom I.O."/>
            <person name="Guillou S."/>
            <person name="Cros-Aarteil S."/>
            <person name="Calhoun S."/>
            <person name="Haridas S."/>
            <person name="Kuo A."/>
            <person name="Mondo S."/>
            <person name="Pangilinan J."/>
            <person name="Riley R."/>
            <person name="Labutti K."/>
            <person name="Andreopoulos B."/>
            <person name="Lipzen A."/>
            <person name="Chen C."/>
            <person name="Yanf M."/>
            <person name="Daum C."/>
            <person name="Ng V."/>
            <person name="Clum A."/>
            <person name="Ohm R."/>
            <person name="Martin F."/>
            <person name="Silar P."/>
            <person name="Natvig D."/>
            <person name="Lalanne C."/>
            <person name="Gautier V."/>
            <person name="Ament-Velasquez S.L."/>
            <person name="Kruys A."/>
            <person name="Hutchinson M.I."/>
            <person name="Powell A.J."/>
            <person name="Barry K."/>
            <person name="Miller A.N."/>
            <person name="Grigoriev I.V."/>
            <person name="Debuchy R."/>
            <person name="Gladieux P."/>
            <person name="Thoren M.H."/>
            <person name="Johannesson H."/>
        </authorList>
    </citation>
    <scope>NUCLEOTIDE SEQUENCE</scope>
    <source>
        <strain evidence="2">PSN293</strain>
    </source>
</reference>
<feature type="compositionally biased region" description="Low complexity" evidence="1">
    <location>
        <begin position="631"/>
        <end position="643"/>
    </location>
</feature>
<feature type="compositionally biased region" description="Low complexity" evidence="1">
    <location>
        <begin position="423"/>
        <end position="437"/>
    </location>
</feature>
<feature type="compositionally biased region" description="Polar residues" evidence="1">
    <location>
        <begin position="705"/>
        <end position="716"/>
    </location>
</feature>
<evidence type="ECO:0000313" key="3">
    <source>
        <dbReference type="Proteomes" id="UP001301769"/>
    </source>
</evidence>
<feature type="compositionally biased region" description="Basic and acidic residues" evidence="1">
    <location>
        <begin position="210"/>
        <end position="243"/>
    </location>
</feature>
<feature type="compositionally biased region" description="Polar residues" evidence="1">
    <location>
        <begin position="765"/>
        <end position="779"/>
    </location>
</feature>
<feature type="region of interest" description="Disordered" evidence="1">
    <location>
        <begin position="1"/>
        <end position="279"/>
    </location>
</feature>
<feature type="compositionally biased region" description="Basic and acidic residues" evidence="1">
    <location>
        <begin position="573"/>
        <end position="583"/>
    </location>
</feature>
<feature type="compositionally biased region" description="Basic and acidic residues" evidence="1">
    <location>
        <begin position="535"/>
        <end position="550"/>
    </location>
</feature>
<feature type="compositionally biased region" description="Polar residues" evidence="1">
    <location>
        <begin position="1089"/>
        <end position="1103"/>
    </location>
</feature>
<feature type="compositionally biased region" description="Basic and acidic residues" evidence="1">
    <location>
        <begin position="408"/>
        <end position="421"/>
    </location>
</feature>
<feature type="compositionally biased region" description="Basic and acidic residues" evidence="1">
    <location>
        <begin position="141"/>
        <end position="154"/>
    </location>
</feature>
<evidence type="ECO:0000313" key="2">
    <source>
        <dbReference type="EMBL" id="KAK4207542.1"/>
    </source>
</evidence>
<name>A0AAN6XZT6_9PEZI</name>
<sequence length="1187" mass="126200">MVSLPGSYPLDDSAPATPDEPATQPQRQLHHSLRDSLIAHHHDQNVLQKPQDPRSHQPDLGTAGTGLAEAQPSKAHEQPVNEFGATGGGYYTHEPLKPSSAVEAGPVRRTAPQEISDHQRTVYDTHRDTHQDTVAGIQQDIQRDVHEPARETRSSEQAATLQTGQGSSSRSDNDNGSEQHSGSSESPPYWGNLPKGQRGGIYNTVTGHGSPKDDHEQHHHVQDRSPRTDRSHIPGPVKQERNTTRLYNTIAGHGSQDEESKRHNAPSARSESATIASTDAVHHAPLVGIREKPFQSGLTSTKIPSSDLGMGFLPETAAQDDTKLLSRHEDRIRSEEKDRSRAGPTVGWATEMSGPKSNESHTSSGPKSDTMHQRAFPLGPSNMLSGEDADESRSSATRDTGLGAGSHDAIKKDNDTSDSHRNAMLAGAGALGTGIAASEMADRRETKKESTRSASEDRHGRNRLSKLDKKHKDYPSSGSEYSTGRQSLEGKKSRSKSRGREEGSPKSEGMTHKILGIFGLNKDDKKPQDTSTTEPPKETSPRHSSHEHGSHHGGFVRSKNDKELPDSSTTESTPRHSSPEHSSHHGVFARNKNDKQLPDTPTHEPAKESSSRKSPKEQSPRRSGDKKKEAALGAAAGAGALGLMNRHKDEDKSKHRQEAKHHGIHQPTAQPSGPGPMEHRAQGPFGEEQQPSGPVGRPEDDHTVHNFSQPNFSQPIHSDRSKAAPMAAAGIGAVAGAGAYQAAHRQDDKSQGPPSAANYGVQYPTAPTRQAPSQPQAQTAGMGSGAASAANQPGNYNAQVVTQKPGDYNMLQTGTASGVKSHQQPQGTATQKPGDYNMLHSGTASGVATGAAMGAASGVRSHQQPQGTTTQKPVDYDMLHSGTASGVATGTGTSGQKKESHRRGSTGAYNHLASGTPSGVVVEPRRHRASEDHGRSGVQTDTFKNQPPIPSHSRTFGAGTANNQQQSSYQMPSAPNSRSTEQQDAQQGHDENAHKGFISVPITARSPRRHDHHSSIPKPEKKSSISETDNADRVRHMSPEVMPSAYTTSSPARTGHGSNDPSSAAQAQHMSPEVMPSAYTSAVPRSGPEMSTSTGQSQGQVRPQGSVAHSHPHSGELDPAQAALAAATGAWASSTAAPGGPASMYHGPTQHQTAGGNGQGMKKVMHTCEHCGKDNDITAFLASQKSI</sequence>
<feature type="compositionally biased region" description="Low complexity" evidence="1">
    <location>
        <begin position="166"/>
        <end position="176"/>
    </location>
</feature>
<feature type="compositionally biased region" description="Basic and acidic residues" evidence="1">
    <location>
        <begin position="591"/>
        <end position="630"/>
    </location>
</feature>
<evidence type="ECO:0000256" key="1">
    <source>
        <dbReference type="SAM" id="MobiDB-lite"/>
    </source>
</evidence>
<feature type="compositionally biased region" description="Polar residues" evidence="1">
    <location>
        <begin position="860"/>
        <end position="872"/>
    </location>
</feature>
<feature type="region of interest" description="Disordered" evidence="1">
    <location>
        <begin position="318"/>
        <end position="836"/>
    </location>
</feature>
<feature type="region of interest" description="Disordered" evidence="1">
    <location>
        <begin position="1141"/>
        <end position="1161"/>
    </location>
</feature>
<feature type="compositionally biased region" description="Polar residues" evidence="1">
    <location>
        <begin position="810"/>
        <end position="831"/>
    </location>
</feature>
<feature type="compositionally biased region" description="Basic and acidic residues" evidence="1">
    <location>
        <begin position="488"/>
        <end position="511"/>
    </location>
</feature>
<feature type="compositionally biased region" description="Polar residues" evidence="1">
    <location>
        <begin position="267"/>
        <end position="277"/>
    </location>
</feature>
<feature type="compositionally biased region" description="Basic residues" evidence="1">
    <location>
        <begin position="654"/>
        <end position="664"/>
    </location>
</feature>
<keyword evidence="3" id="KW-1185">Reference proteome</keyword>
<reference evidence="2" key="1">
    <citation type="journal article" date="2023" name="Mol. Phylogenet. Evol.">
        <title>Genome-scale phylogeny and comparative genomics of the fungal order Sordariales.</title>
        <authorList>
            <person name="Hensen N."/>
            <person name="Bonometti L."/>
            <person name="Westerberg I."/>
            <person name="Brannstrom I.O."/>
            <person name="Guillou S."/>
            <person name="Cros-Aarteil S."/>
            <person name="Calhoun S."/>
            <person name="Haridas S."/>
            <person name="Kuo A."/>
            <person name="Mondo S."/>
            <person name="Pangilinan J."/>
            <person name="Riley R."/>
            <person name="LaButti K."/>
            <person name="Andreopoulos B."/>
            <person name="Lipzen A."/>
            <person name="Chen C."/>
            <person name="Yan M."/>
            <person name="Daum C."/>
            <person name="Ng V."/>
            <person name="Clum A."/>
            <person name="Steindorff A."/>
            <person name="Ohm R.A."/>
            <person name="Martin F."/>
            <person name="Silar P."/>
            <person name="Natvig D.O."/>
            <person name="Lalanne C."/>
            <person name="Gautier V."/>
            <person name="Ament-Velasquez S.L."/>
            <person name="Kruys A."/>
            <person name="Hutchinson M.I."/>
            <person name="Powell A.J."/>
            <person name="Barry K."/>
            <person name="Miller A.N."/>
            <person name="Grigoriev I.V."/>
            <person name="Debuchy R."/>
            <person name="Gladieux P."/>
            <person name="Hiltunen Thoren M."/>
            <person name="Johannesson H."/>
        </authorList>
    </citation>
    <scope>NUCLEOTIDE SEQUENCE</scope>
    <source>
        <strain evidence="2">PSN293</strain>
    </source>
</reference>
<feature type="compositionally biased region" description="Basic and acidic residues" evidence="1">
    <location>
        <begin position="440"/>
        <end position="474"/>
    </location>
</feature>
<feature type="compositionally biased region" description="Low complexity" evidence="1">
    <location>
        <begin position="881"/>
        <end position="895"/>
    </location>
</feature>